<name>A0ABU7S4Y1_9ACTN</name>
<feature type="region of interest" description="Disordered" evidence="1">
    <location>
        <begin position="372"/>
        <end position="394"/>
    </location>
</feature>
<accession>A0ABU7S4Y1</accession>
<dbReference type="RefSeq" id="WP_331218660.1">
    <property type="nucleotide sequence ID" value="NZ_JAZGQK010000046.1"/>
</dbReference>
<organism evidence="3 4">
    <name type="scientific">Plantactinospora sonchi</name>
    <dbReference type="NCBI Taxonomy" id="1544735"/>
    <lineage>
        <taxon>Bacteria</taxon>
        <taxon>Bacillati</taxon>
        <taxon>Actinomycetota</taxon>
        <taxon>Actinomycetes</taxon>
        <taxon>Micromonosporales</taxon>
        <taxon>Micromonosporaceae</taxon>
        <taxon>Plantactinospora</taxon>
    </lineage>
</organism>
<feature type="transmembrane region" description="Helical" evidence="2">
    <location>
        <begin position="43"/>
        <end position="61"/>
    </location>
</feature>
<evidence type="ECO:0000313" key="3">
    <source>
        <dbReference type="EMBL" id="MEE6263865.1"/>
    </source>
</evidence>
<evidence type="ECO:0000313" key="4">
    <source>
        <dbReference type="Proteomes" id="UP001332243"/>
    </source>
</evidence>
<evidence type="ECO:0000256" key="1">
    <source>
        <dbReference type="SAM" id="MobiDB-lite"/>
    </source>
</evidence>
<keyword evidence="4" id="KW-1185">Reference proteome</keyword>
<keyword evidence="2" id="KW-1133">Transmembrane helix</keyword>
<keyword evidence="2" id="KW-0812">Transmembrane</keyword>
<keyword evidence="2" id="KW-0472">Membrane</keyword>
<reference evidence="3 4" key="1">
    <citation type="submission" date="2024-01" db="EMBL/GenBank/DDBJ databases">
        <title>Genome insights into Plantactinospora sonchi sp. nov.</title>
        <authorList>
            <person name="Wang L."/>
        </authorList>
    </citation>
    <scope>NUCLEOTIDE SEQUENCE [LARGE SCALE GENOMIC DNA]</scope>
    <source>
        <strain evidence="3 4">NEAU-QY2</strain>
    </source>
</reference>
<comment type="caution">
    <text evidence="3">The sequence shown here is derived from an EMBL/GenBank/DDBJ whole genome shotgun (WGS) entry which is preliminary data.</text>
</comment>
<sequence length="394" mass="41123">MTDPLERTLVRSLAERVGGPVDTADLAASALRRGRSQRRRRQALAGFGAAVVVAAAGMTVLDPLSGGRVAGVPPQAGAVPVPGVPSSPPAGWRAPTPPVAVGVPGAAQTPDLVGADPGVLHFSVDGLTIGAERVTWAVESGSERVGVTVGGRYTEIALARDVGRLDLLVQGQDVDPTAAWSEPETSAATVGGLPATLYVQRSDQAEAFHLRWKPAPGVWAQVYGHGGWGRSAEAVSIAARVRLDTAARCAAPVRLPVWTHPDTPLGCRVTMAGTDQPDAEGRLTRLVEVVLTVGRRHGRVEVGVRRRSVDGTAAGERLGGRPAYRTTTARGEHRLVVPDFDGLRIELTASAGYAVPQVARVAAGLRLDGDPEEPATWPIWPSTGRRPSPTGQVD</sequence>
<proteinExistence type="predicted"/>
<dbReference type="Proteomes" id="UP001332243">
    <property type="component" value="Unassembled WGS sequence"/>
</dbReference>
<protein>
    <submittedName>
        <fullName evidence="3">Uncharacterized protein</fullName>
    </submittedName>
</protein>
<evidence type="ECO:0000256" key="2">
    <source>
        <dbReference type="SAM" id="Phobius"/>
    </source>
</evidence>
<gene>
    <name evidence="3" type="ORF">V1633_35995</name>
</gene>
<dbReference type="EMBL" id="JAZGQK010000046">
    <property type="protein sequence ID" value="MEE6263865.1"/>
    <property type="molecule type" value="Genomic_DNA"/>
</dbReference>